<reference evidence="1" key="2">
    <citation type="journal article" date="2024" name="Plant">
        <title>Genomic evolution and insights into agronomic trait innovations of Sesamum species.</title>
        <authorList>
            <person name="Miao H."/>
            <person name="Wang L."/>
            <person name="Qu L."/>
            <person name="Liu H."/>
            <person name="Sun Y."/>
            <person name="Le M."/>
            <person name="Wang Q."/>
            <person name="Wei S."/>
            <person name="Zheng Y."/>
            <person name="Lin W."/>
            <person name="Duan Y."/>
            <person name="Cao H."/>
            <person name="Xiong S."/>
            <person name="Wang X."/>
            <person name="Wei L."/>
            <person name="Li C."/>
            <person name="Ma Q."/>
            <person name="Ju M."/>
            <person name="Zhao R."/>
            <person name="Li G."/>
            <person name="Mu C."/>
            <person name="Tian Q."/>
            <person name="Mei H."/>
            <person name="Zhang T."/>
            <person name="Gao T."/>
            <person name="Zhang H."/>
        </authorList>
    </citation>
    <scope>NUCLEOTIDE SEQUENCE</scope>
    <source>
        <strain evidence="1">KEN1</strain>
    </source>
</reference>
<evidence type="ECO:0000313" key="1">
    <source>
        <dbReference type="EMBL" id="KAL0394947.1"/>
    </source>
</evidence>
<dbReference type="EMBL" id="JACGWN010000016">
    <property type="protein sequence ID" value="KAL0394947.1"/>
    <property type="molecule type" value="Genomic_DNA"/>
</dbReference>
<reference evidence="1" key="1">
    <citation type="submission" date="2020-06" db="EMBL/GenBank/DDBJ databases">
        <authorList>
            <person name="Li T."/>
            <person name="Hu X."/>
            <person name="Zhang T."/>
            <person name="Song X."/>
            <person name="Zhang H."/>
            <person name="Dai N."/>
            <person name="Sheng W."/>
            <person name="Hou X."/>
            <person name="Wei L."/>
        </authorList>
    </citation>
    <scope>NUCLEOTIDE SEQUENCE</scope>
    <source>
        <strain evidence="1">KEN1</strain>
        <tissue evidence="1">Leaf</tissue>
    </source>
</reference>
<proteinExistence type="predicted"/>
<dbReference type="PANTHER" id="PTHR33116">
    <property type="entry name" value="REVERSE TRANSCRIPTASE ZINC-BINDING DOMAIN-CONTAINING PROTEIN-RELATED-RELATED"/>
    <property type="match status" value="1"/>
</dbReference>
<organism evidence="1">
    <name type="scientific">Sesamum latifolium</name>
    <dbReference type="NCBI Taxonomy" id="2727402"/>
    <lineage>
        <taxon>Eukaryota</taxon>
        <taxon>Viridiplantae</taxon>
        <taxon>Streptophyta</taxon>
        <taxon>Embryophyta</taxon>
        <taxon>Tracheophyta</taxon>
        <taxon>Spermatophyta</taxon>
        <taxon>Magnoliopsida</taxon>
        <taxon>eudicotyledons</taxon>
        <taxon>Gunneridae</taxon>
        <taxon>Pentapetalae</taxon>
        <taxon>asterids</taxon>
        <taxon>lamiids</taxon>
        <taxon>Lamiales</taxon>
        <taxon>Pedaliaceae</taxon>
        <taxon>Sesamum</taxon>
    </lineage>
</organism>
<sequence>MQGWVVKKLSQTGRVVLIKSVLQALPTFVMTCFRLPDTLIREIEGMFANFFWSSGQEAKIHWIAWRKMCKTKALGGMGFRRLKELNEALLAKQAWRVAMNPDTLLYRVLQHKYFPNSSFCNANFGAAPSFTWRSLLRSRDLLVACL</sequence>
<dbReference type="PANTHER" id="PTHR33116:SF86">
    <property type="entry name" value="REVERSE TRANSCRIPTASE DOMAIN-CONTAINING PROTEIN"/>
    <property type="match status" value="1"/>
</dbReference>
<name>A0AAW2SRS8_9LAMI</name>
<protein>
    <submittedName>
        <fullName evidence="1">Mitochondrial protein</fullName>
    </submittedName>
</protein>
<dbReference type="AlphaFoldDB" id="A0AAW2SRS8"/>
<accession>A0AAW2SRS8</accession>
<comment type="caution">
    <text evidence="1">The sequence shown here is derived from an EMBL/GenBank/DDBJ whole genome shotgun (WGS) entry which is preliminary data.</text>
</comment>
<gene>
    <name evidence="1" type="ORF">Slati_4460900</name>
</gene>